<dbReference type="RefSeq" id="WP_133552064.1">
    <property type="nucleotide sequence ID" value="NZ_SNWM01000001.1"/>
</dbReference>
<evidence type="ECO:0000313" key="3">
    <source>
        <dbReference type="Proteomes" id="UP000295499"/>
    </source>
</evidence>
<keyword evidence="1" id="KW-0732">Signal</keyword>
<evidence type="ECO:0000256" key="1">
    <source>
        <dbReference type="SAM" id="SignalP"/>
    </source>
</evidence>
<organism evidence="2 3">
    <name type="scientific">Pedobacter duraquae</name>
    <dbReference type="NCBI Taxonomy" id="425511"/>
    <lineage>
        <taxon>Bacteria</taxon>
        <taxon>Pseudomonadati</taxon>
        <taxon>Bacteroidota</taxon>
        <taxon>Sphingobacteriia</taxon>
        <taxon>Sphingobacteriales</taxon>
        <taxon>Sphingobacteriaceae</taxon>
        <taxon>Pedobacter</taxon>
    </lineage>
</organism>
<proteinExistence type="predicted"/>
<feature type="chain" id="PRO_5020237774" evidence="1">
    <location>
        <begin position="23"/>
        <end position="185"/>
    </location>
</feature>
<dbReference type="PROSITE" id="PS51257">
    <property type="entry name" value="PROKAR_LIPOPROTEIN"/>
    <property type="match status" value="1"/>
</dbReference>
<reference evidence="2 3" key="1">
    <citation type="submission" date="2019-03" db="EMBL/GenBank/DDBJ databases">
        <title>Genomic Encyclopedia of Archaeal and Bacterial Type Strains, Phase II (KMG-II): from individual species to whole genera.</title>
        <authorList>
            <person name="Goeker M."/>
        </authorList>
    </citation>
    <scope>NUCLEOTIDE SEQUENCE [LARGE SCALE GENOMIC DNA]</scope>
    <source>
        <strain evidence="2 3">DSM 19034</strain>
    </source>
</reference>
<dbReference type="OrthoDB" id="660167at2"/>
<gene>
    <name evidence="2" type="ORF">CLV32_0531</name>
</gene>
<dbReference type="AlphaFoldDB" id="A0A4R6IPM0"/>
<accession>A0A4R6IPM0</accession>
<dbReference type="Gene3D" id="2.60.40.1740">
    <property type="entry name" value="hypothetical protein (bacova_03559)"/>
    <property type="match status" value="1"/>
</dbReference>
<dbReference type="EMBL" id="SNWM01000001">
    <property type="protein sequence ID" value="TDO24242.1"/>
    <property type="molecule type" value="Genomic_DNA"/>
</dbReference>
<protein>
    <submittedName>
        <fullName evidence="2">Uncharacterized protein DUF1735</fullName>
    </submittedName>
</protein>
<keyword evidence="3" id="KW-1185">Reference proteome</keyword>
<name>A0A4R6IPM0_9SPHI</name>
<feature type="signal peptide" evidence="1">
    <location>
        <begin position="1"/>
        <end position="22"/>
    </location>
</feature>
<evidence type="ECO:0000313" key="2">
    <source>
        <dbReference type="EMBL" id="TDO24242.1"/>
    </source>
</evidence>
<sequence>MKLKTKISLLLSMALLPIMILSCEKDDSDADFGFAKIFMPQATLANLNYNVPSGRDSATFNYKIDAQKVNVLLGVSRSGKLDLGAYSVNVVANPDTVTQMITNGILPATTTVVMPAAMYNLPQTISVSDGQSQATFVLSVDRAQLKTYVGKKVVLGVVLKNPSQYTLNQAINKVVVIIDVNQLKL</sequence>
<dbReference type="Proteomes" id="UP000295499">
    <property type="component" value="Unassembled WGS sequence"/>
</dbReference>
<comment type="caution">
    <text evidence="2">The sequence shown here is derived from an EMBL/GenBank/DDBJ whole genome shotgun (WGS) entry which is preliminary data.</text>
</comment>